<protein>
    <recommendedName>
        <fullName evidence="3">CUB domain-containing protein</fullName>
    </recommendedName>
</protein>
<keyword evidence="2" id="KW-1185">Reference proteome</keyword>
<evidence type="ECO:0008006" key="3">
    <source>
        <dbReference type="Google" id="ProtNLM"/>
    </source>
</evidence>
<name>A0AAV2S9N1_MEGNR</name>
<feature type="non-terminal residue" evidence="1">
    <location>
        <position position="109"/>
    </location>
</feature>
<comment type="caution">
    <text evidence="1">The sequence shown here is derived from an EMBL/GenBank/DDBJ whole genome shotgun (WGS) entry which is preliminary data.</text>
</comment>
<dbReference type="PANTHER" id="PTHR33236">
    <property type="entry name" value="INTRAFLAGELLAR TRANSPORT PROTEIN 122 FAMILY PROTEIN-RELATED"/>
    <property type="match status" value="1"/>
</dbReference>
<dbReference type="AlphaFoldDB" id="A0AAV2S9N1"/>
<feature type="non-terminal residue" evidence="1">
    <location>
        <position position="1"/>
    </location>
</feature>
<dbReference type="PANTHER" id="PTHR33236:SF11">
    <property type="entry name" value="CUB DOMAIN-CONTAINING PROTEIN"/>
    <property type="match status" value="1"/>
</dbReference>
<reference evidence="1 2" key="1">
    <citation type="submission" date="2024-05" db="EMBL/GenBank/DDBJ databases">
        <authorList>
            <person name="Wallberg A."/>
        </authorList>
    </citation>
    <scope>NUCLEOTIDE SEQUENCE [LARGE SCALE GENOMIC DNA]</scope>
</reference>
<accession>A0AAV2S9N1</accession>
<evidence type="ECO:0000313" key="2">
    <source>
        <dbReference type="Proteomes" id="UP001497623"/>
    </source>
</evidence>
<sequence>SMFAIVRFPNEMCTVGSTMGLCVTATECSDLGGTKIGDCARGYGTCCYKAIKCGESSSMNVTYIQNADYPGTTSSSGTCTHMIMRQDNVCKLRLDFVDFELSDPYRVDS</sequence>
<dbReference type="SUPFAM" id="SSF49854">
    <property type="entry name" value="Spermadhesin, CUB domain"/>
    <property type="match status" value="1"/>
</dbReference>
<dbReference type="Proteomes" id="UP001497623">
    <property type="component" value="Unassembled WGS sequence"/>
</dbReference>
<proteinExistence type="predicted"/>
<evidence type="ECO:0000313" key="1">
    <source>
        <dbReference type="EMBL" id="CAL4167319.1"/>
    </source>
</evidence>
<gene>
    <name evidence="1" type="ORF">MNOR_LOCUS33581</name>
</gene>
<dbReference type="EMBL" id="CAXKWB010048828">
    <property type="protein sequence ID" value="CAL4167319.1"/>
    <property type="molecule type" value="Genomic_DNA"/>
</dbReference>
<dbReference type="InterPro" id="IPR035914">
    <property type="entry name" value="Sperma_CUB_dom_sf"/>
</dbReference>
<organism evidence="1 2">
    <name type="scientific">Meganyctiphanes norvegica</name>
    <name type="common">Northern krill</name>
    <name type="synonym">Thysanopoda norvegica</name>
    <dbReference type="NCBI Taxonomy" id="48144"/>
    <lineage>
        <taxon>Eukaryota</taxon>
        <taxon>Metazoa</taxon>
        <taxon>Ecdysozoa</taxon>
        <taxon>Arthropoda</taxon>
        <taxon>Crustacea</taxon>
        <taxon>Multicrustacea</taxon>
        <taxon>Malacostraca</taxon>
        <taxon>Eumalacostraca</taxon>
        <taxon>Eucarida</taxon>
        <taxon>Euphausiacea</taxon>
        <taxon>Euphausiidae</taxon>
        <taxon>Meganyctiphanes</taxon>
    </lineage>
</organism>